<evidence type="ECO:0000313" key="3">
    <source>
        <dbReference type="Proteomes" id="UP000548476"/>
    </source>
</evidence>
<keyword evidence="1" id="KW-0175">Coiled coil</keyword>
<gene>
    <name evidence="2" type="ORF">HNR73_005657</name>
</gene>
<dbReference type="Proteomes" id="UP000548476">
    <property type="component" value="Unassembled WGS sequence"/>
</dbReference>
<evidence type="ECO:0000256" key="1">
    <source>
        <dbReference type="SAM" id="Coils"/>
    </source>
</evidence>
<dbReference type="AlphaFoldDB" id="A0A841FZA8"/>
<reference evidence="2 3" key="1">
    <citation type="submission" date="2020-08" db="EMBL/GenBank/DDBJ databases">
        <title>Genomic Encyclopedia of Type Strains, Phase IV (KMG-IV): sequencing the most valuable type-strain genomes for metagenomic binning, comparative biology and taxonomic classification.</title>
        <authorList>
            <person name="Goeker M."/>
        </authorList>
    </citation>
    <scope>NUCLEOTIDE SEQUENCE [LARGE SCALE GENOMIC DNA]</scope>
    <source>
        <strain evidence="2 3">YIM 65646</strain>
    </source>
</reference>
<dbReference type="RefSeq" id="WP_184790584.1">
    <property type="nucleotide sequence ID" value="NZ_BONT01000054.1"/>
</dbReference>
<comment type="caution">
    <text evidence="2">The sequence shown here is derived from an EMBL/GenBank/DDBJ whole genome shotgun (WGS) entry which is preliminary data.</text>
</comment>
<proteinExistence type="predicted"/>
<evidence type="ECO:0000313" key="2">
    <source>
        <dbReference type="EMBL" id="MBB6037779.1"/>
    </source>
</evidence>
<name>A0A841FZA8_9ACTN</name>
<feature type="coiled-coil region" evidence="1">
    <location>
        <begin position="57"/>
        <end position="91"/>
    </location>
</feature>
<dbReference type="EMBL" id="JACHGT010000013">
    <property type="protein sequence ID" value="MBB6037779.1"/>
    <property type="molecule type" value="Genomic_DNA"/>
</dbReference>
<organism evidence="2 3">
    <name type="scientific">Phytomonospora endophytica</name>
    <dbReference type="NCBI Taxonomy" id="714109"/>
    <lineage>
        <taxon>Bacteria</taxon>
        <taxon>Bacillati</taxon>
        <taxon>Actinomycetota</taxon>
        <taxon>Actinomycetes</taxon>
        <taxon>Micromonosporales</taxon>
        <taxon>Micromonosporaceae</taxon>
        <taxon>Phytomonospora</taxon>
    </lineage>
</organism>
<accession>A0A841FZA8</accession>
<sequence length="122" mass="12982">MAPPSATDGPFDVHVDRIAEFQPTFGRLDARVSTAHSQVSPASAQGLGTFPQAQSIITEHTRLLAQLLARLAELQAAIAAANAKTTKLIDNYRRAEQTNRTSMESLMGPLLGVISAIAKKGD</sequence>
<protein>
    <submittedName>
        <fullName evidence="2">Uncharacterized protein</fullName>
    </submittedName>
</protein>
<keyword evidence="3" id="KW-1185">Reference proteome</keyword>